<dbReference type="Proteomes" id="UP000007721">
    <property type="component" value="Chromosome"/>
</dbReference>
<dbReference type="EMBL" id="CP001390">
    <property type="protein sequence ID" value="ACM18651.1"/>
    <property type="molecule type" value="Genomic_DNA"/>
</dbReference>
<gene>
    <name evidence="2" type="ordered locus">Geob_0280</name>
</gene>
<evidence type="ECO:0000313" key="3">
    <source>
        <dbReference type="Proteomes" id="UP000007721"/>
    </source>
</evidence>
<dbReference type="STRING" id="316067.Geob_0280"/>
<evidence type="ECO:0000259" key="1">
    <source>
        <dbReference type="Pfam" id="PF14321"/>
    </source>
</evidence>
<dbReference type="RefSeq" id="WP_012645380.1">
    <property type="nucleotide sequence ID" value="NC_011979.1"/>
</dbReference>
<dbReference type="Pfam" id="PF14321">
    <property type="entry name" value="DUF4382"/>
    <property type="match status" value="1"/>
</dbReference>
<dbReference type="PROSITE" id="PS51257">
    <property type="entry name" value="PROKAR_LIPOPROTEIN"/>
    <property type="match status" value="1"/>
</dbReference>
<organism evidence="2 3">
    <name type="scientific">Geotalea daltonii (strain DSM 22248 / JCM 15807 / FRC-32)</name>
    <name type="common">Geobacter daltonii</name>
    <dbReference type="NCBI Taxonomy" id="316067"/>
    <lineage>
        <taxon>Bacteria</taxon>
        <taxon>Pseudomonadati</taxon>
        <taxon>Thermodesulfobacteriota</taxon>
        <taxon>Desulfuromonadia</taxon>
        <taxon>Geobacterales</taxon>
        <taxon>Geobacteraceae</taxon>
        <taxon>Geotalea</taxon>
    </lineage>
</organism>
<accession>B9M993</accession>
<dbReference type="HOGENOM" id="CLU_468307_0_0_7"/>
<feature type="domain" description="DUF4382" evidence="1">
    <location>
        <begin position="39"/>
        <end position="192"/>
    </location>
</feature>
<keyword evidence="3" id="KW-1185">Reference proteome</keyword>
<evidence type="ECO:0000313" key="2">
    <source>
        <dbReference type="EMBL" id="ACM18651.1"/>
    </source>
</evidence>
<name>B9M993_GEODF</name>
<dbReference type="KEGG" id="geo:Geob_0280"/>
<sequence length="582" mass="61121">MKQARPGLMEVILLFIAMTTLLTAGCGGGGGGAAATPSGTASIHITDAPDLNYDHVWITVTEAWFHKLDTDDLTDAGWIKFPLSTPRTIDLAALTAGQTQEVWSGLNLPAGEYGQIRVFLAPTEGPARASLPSGVTFNNEVDYTDSTGAHKVPLRIPSPGQGIKVLPETPIIVAGGDLKLALDFNVGEDVVQIFRQGRMSSAQNLAAVPTRAKEFILKARLRYFDMNNAGAITGTLVPPATAFGNSSSAFRNISGAFNNMSSSFRTAFQNYTGKNFTIKAEQVNPATSLRQARRATSIDSSGRFTLYPLPVFGTATTATYDLVIRGRNVETIIINGVKVHKGGNPQQATAVSSRPIRLTTGTEYAVDVNAKPAGAAITFYQTLPTDPVPYEIRFRHIDPFSATGSFSTPIELSSGPLHVGAFANGGPITFNPVTPNEGLGGFRAIATAELFNASQLTNVSSLTPLIAFTPLAISAPATARTISGKITVKDAGLDQGIMLITHGGTLVDTLDLSDKVKVGDNPYTTGNLPGGTTAAPLPGAFYDLFVLGWSAAQPDNTTETGSATGVNLKTGNGTADITMSKL</sequence>
<proteinExistence type="predicted"/>
<reference evidence="2 3" key="1">
    <citation type="submission" date="2009-01" db="EMBL/GenBank/DDBJ databases">
        <title>Complete sequence of Geobacter sp. FRC-32.</title>
        <authorList>
            <consortium name="US DOE Joint Genome Institute"/>
            <person name="Lucas S."/>
            <person name="Copeland A."/>
            <person name="Lapidus A."/>
            <person name="Glavina del Rio T."/>
            <person name="Dalin E."/>
            <person name="Tice H."/>
            <person name="Bruce D."/>
            <person name="Goodwin L."/>
            <person name="Pitluck S."/>
            <person name="Saunders E."/>
            <person name="Brettin T."/>
            <person name="Detter J.C."/>
            <person name="Han C."/>
            <person name="Larimer F."/>
            <person name="Land M."/>
            <person name="Hauser L."/>
            <person name="Kyrpides N."/>
            <person name="Ovchinnikova G."/>
            <person name="Kostka J."/>
            <person name="Richardson P."/>
        </authorList>
    </citation>
    <scope>NUCLEOTIDE SEQUENCE [LARGE SCALE GENOMIC DNA]</scope>
    <source>
        <strain evidence="3">DSM 22248 / JCM 15807 / FRC-32</strain>
    </source>
</reference>
<dbReference type="InterPro" id="IPR025491">
    <property type="entry name" value="DUF4382"/>
</dbReference>
<protein>
    <recommendedName>
        <fullName evidence="1">DUF4382 domain-containing protein</fullName>
    </recommendedName>
</protein>
<dbReference type="eggNOG" id="ENOG502ZA96">
    <property type="taxonomic scope" value="Bacteria"/>
</dbReference>
<dbReference type="AlphaFoldDB" id="B9M993"/>